<dbReference type="Proteomes" id="UP000596661">
    <property type="component" value="Chromosome 1"/>
</dbReference>
<dbReference type="EnsemblPlants" id="evm.model.01.2580">
    <property type="protein sequence ID" value="cds.evm.model.01.2580"/>
    <property type="gene ID" value="evm.TU.01.2580"/>
</dbReference>
<evidence type="ECO:0000259" key="3">
    <source>
        <dbReference type="Pfam" id="PF13456"/>
    </source>
</evidence>
<dbReference type="Gramene" id="evm.model.01.2580">
    <property type="protein sequence ID" value="cds.evm.model.01.2580"/>
    <property type="gene ID" value="evm.TU.01.2580"/>
</dbReference>
<dbReference type="InterPro" id="IPR044730">
    <property type="entry name" value="RNase_H-like_dom_plant"/>
</dbReference>
<dbReference type="Gene3D" id="3.60.10.10">
    <property type="entry name" value="Endonuclease/exonuclease/phosphatase"/>
    <property type="match status" value="1"/>
</dbReference>
<dbReference type="Pfam" id="PF00078">
    <property type="entry name" value="RVT_1"/>
    <property type="match status" value="1"/>
</dbReference>
<dbReference type="Pfam" id="PF14111">
    <property type="entry name" value="DUF4283"/>
    <property type="match status" value="1"/>
</dbReference>
<dbReference type="Pfam" id="PF03372">
    <property type="entry name" value="Exo_endo_phos"/>
    <property type="match status" value="1"/>
</dbReference>
<name>A0A803NLR5_CANSA</name>
<dbReference type="InterPro" id="IPR005135">
    <property type="entry name" value="Endo/exonuclease/phosphatase"/>
</dbReference>
<dbReference type="InterPro" id="IPR036397">
    <property type="entry name" value="RNaseH_sf"/>
</dbReference>
<dbReference type="AlphaFoldDB" id="A0A803NLR5"/>
<evidence type="ECO:0000313" key="6">
    <source>
        <dbReference type="Proteomes" id="UP000596661"/>
    </source>
</evidence>
<proteinExistence type="predicted"/>
<dbReference type="PANTHER" id="PTHR33116">
    <property type="entry name" value="REVERSE TRANSCRIPTASE ZINC-BINDING DOMAIN-CONTAINING PROTEIN-RELATED-RELATED"/>
    <property type="match status" value="1"/>
</dbReference>
<dbReference type="CDD" id="cd06222">
    <property type="entry name" value="RNase_H_like"/>
    <property type="match status" value="1"/>
</dbReference>
<dbReference type="Pfam" id="PF13456">
    <property type="entry name" value="RVT_3"/>
    <property type="match status" value="1"/>
</dbReference>
<feature type="domain" description="DUF4283" evidence="4">
    <location>
        <begin position="21"/>
        <end position="85"/>
    </location>
</feature>
<dbReference type="InterPro" id="IPR000477">
    <property type="entry name" value="RT_dom"/>
</dbReference>
<feature type="domain" description="RNase H type-1" evidence="3">
    <location>
        <begin position="1087"/>
        <end position="1207"/>
    </location>
</feature>
<accession>A0A803NLR5</accession>
<reference evidence="5" key="2">
    <citation type="submission" date="2021-03" db="UniProtKB">
        <authorList>
            <consortium name="EnsemblPlants"/>
        </authorList>
    </citation>
    <scope>IDENTIFICATION</scope>
</reference>
<sequence>MASSSRQGIVDEEDGSNIWFLTERSIDFDTMQHLMASPWQPGNGMFVKELKTTRFLFQFHHEIDIQSVIERSPWTFNKFLLVFPRPKPGENPRLVELNEVDLWVQLHDLQLGFRTATMAKDVGNNIRKFVEADEKNFMGLWRDFLWVRVTINVSKPLKRRMRLQNNVGIEFWTNFKYEHLPTFFLYVGLWDTLTNSILGDSMLQMKGSDGTVNATSYFESNNCDEGENRGQGSRNKEVVIGQNSESKIGEIGGWTDVDCGQNNAINVDEDCLMVVDSKRHRTEMGLGPTTIMSLLSWNCHGLGNPWTLQFLKDIVIQKKPNFVFLCETLCRRDQVEKVRVSLGFDGMVVVYVKGKSGGIALLWRHEEEVSLIRFVDNYIDVEVTVVGQLKWRFTGLYGKPNRSKRKATWDLLRTLAAASNLPWCVMEDLNNVVSHNDKQGGNRYPDFLIQGFQQALAESGLQDMDLCGYPFTWERGRGTNSWIEVRLDRGSKQLWLQDGDNNNKFFHASASARRRNNSIKRLKNSSVHWVDWKSGLIDVMINYFINVFASAHTDWREVIAAVQSRVTTAQNEDLLQPVTFEEVRKALFQMHPDKSPRPDGMTPGSFQRCWSVVEGKKRKRWVHGSQIRYEKAYDRLEWGSVSFSIVHGGHEIGPIEASRGIRQGDPLSPYLFILYVEGFSSLLRSYEQSGLLTGCKIACQAPIISHMLIADDNYIYYKATKKEAYNIKELLHTFEQTSGQKINFLKSSVFYSCNTNTGFRDTICDFLGIFESDENGSYLGLPYSIVRNKNAILGFLKDKLRKRINGWEGRLLSRAGKEVLLKSVAQAPMSVFLLPVDTCKELERLMAKFWWSTGSTQTRSTSWMSWSRMCRHKHAGGLGFRDFRDFNMALLGKQGWRRSIFEAKDMLISGVCRSIGSGESVSILNDLWLPDASPFVMSNHPALINQSKFENDGGYMVNNAYRHLQVLKGAWPAAQPKNLWHTLWSLKVPPKVCNFLWRAASVVVNRVKNDEMEELVMVAWAIWRASNEVVWQQESSNAASIVTSARSSLDQYKIAQERRGYSLSHLVDDGNKSEQWSKSTGNKIKVNVDGALFVEEGRFGLGCSARDSNGRLVEAFTLGKLGLVQPEMAEIIGIKETLSWIDRHDWQNVVLETDSLPCVQAIKSNIPMLSQFELLVLDVRELLLSLNYVDMCFVKRSVNKAAHYLAMSSYFSSGRALQLEDCSSEVCSIVLNDCYL</sequence>
<dbReference type="GO" id="GO:0003676">
    <property type="term" value="F:nucleic acid binding"/>
    <property type="evidence" value="ECO:0007669"/>
    <property type="project" value="InterPro"/>
</dbReference>
<evidence type="ECO:0000259" key="1">
    <source>
        <dbReference type="Pfam" id="PF00078"/>
    </source>
</evidence>
<dbReference type="GO" id="GO:0004523">
    <property type="term" value="F:RNA-DNA hybrid ribonuclease activity"/>
    <property type="evidence" value="ECO:0007669"/>
    <property type="project" value="InterPro"/>
</dbReference>
<dbReference type="InterPro" id="IPR012337">
    <property type="entry name" value="RNaseH-like_sf"/>
</dbReference>
<dbReference type="PANTHER" id="PTHR33116:SF86">
    <property type="entry name" value="REVERSE TRANSCRIPTASE DOMAIN-CONTAINING PROTEIN"/>
    <property type="match status" value="1"/>
</dbReference>
<evidence type="ECO:0000313" key="5">
    <source>
        <dbReference type="EnsemblPlants" id="cds.evm.model.01.2580"/>
    </source>
</evidence>
<reference evidence="5" key="1">
    <citation type="submission" date="2018-11" db="EMBL/GenBank/DDBJ databases">
        <authorList>
            <person name="Grassa J C."/>
        </authorList>
    </citation>
    <scope>NUCLEOTIDE SEQUENCE [LARGE SCALE GENOMIC DNA]</scope>
</reference>
<dbReference type="InterPro" id="IPR036691">
    <property type="entry name" value="Endo/exonu/phosph_ase_sf"/>
</dbReference>
<feature type="domain" description="Endonuclease/exonuclease/phosphatase" evidence="2">
    <location>
        <begin position="295"/>
        <end position="489"/>
    </location>
</feature>
<dbReference type="SUPFAM" id="SSF53098">
    <property type="entry name" value="Ribonuclease H-like"/>
    <property type="match status" value="1"/>
</dbReference>
<feature type="domain" description="Reverse transcriptase" evidence="1">
    <location>
        <begin position="623"/>
        <end position="769"/>
    </location>
</feature>
<protein>
    <recommendedName>
        <fullName evidence="7">RNase H type-1 domain-containing protein</fullName>
    </recommendedName>
</protein>
<dbReference type="Gene3D" id="3.30.420.10">
    <property type="entry name" value="Ribonuclease H-like superfamily/Ribonuclease H"/>
    <property type="match status" value="1"/>
</dbReference>
<evidence type="ECO:0000259" key="2">
    <source>
        <dbReference type="Pfam" id="PF03372"/>
    </source>
</evidence>
<dbReference type="InterPro" id="IPR002156">
    <property type="entry name" value="RNaseH_domain"/>
</dbReference>
<dbReference type="EMBL" id="UZAU01000073">
    <property type="status" value="NOT_ANNOTATED_CDS"/>
    <property type="molecule type" value="Genomic_DNA"/>
</dbReference>
<dbReference type="SUPFAM" id="SSF56219">
    <property type="entry name" value="DNase I-like"/>
    <property type="match status" value="1"/>
</dbReference>
<keyword evidence="6" id="KW-1185">Reference proteome</keyword>
<evidence type="ECO:0000259" key="4">
    <source>
        <dbReference type="Pfam" id="PF14111"/>
    </source>
</evidence>
<dbReference type="InterPro" id="IPR025558">
    <property type="entry name" value="DUF4283"/>
</dbReference>
<organism evidence="5 6">
    <name type="scientific">Cannabis sativa</name>
    <name type="common">Hemp</name>
    <name type="synonym">Marijuana</name>
    <dbReference type="NCBI Taxonomy" id="3483"/>
    <lineage>
        <taxon>Eukaryota</taxon>
        <taxon>Viridiplantae</taxon>
        <taxon>Streptophyta</taxon>
        <taxon>Embryophyta</taxon>
        <taxon>Tracheophyta</taxon>
        <taxon>Spermatophyta</taxon>
        <taxon>Magnoliopsida</taxon>
        <taxon>eudicotyledons</taxon>
        <taxon>Gunneridae</taxon>
        <taxon>Pentapetalae</taxon>
        <taxon>rosids</taxon>
        <taxon>fabids</taxon>
        <taxon>Rosales</taxon>
        <taxon>Cannabaceae</taxon>
        <taxon>Cannabis</taxon>
    </lineage>
</organism>
<evidence type="ECO:0008006" key="7">
    <source>
        <dbReference type="Google" id="ProtNLM"/>
    </source>
</evidence>